<name>A0A2I1XD29_NEISI</name>
<feature type="transmembrane region" description="Helical" evidence="1">
    <location>
        <begin position="29"/>
        <end position="48"/>
    </location>
</feature>
<dbReference type="Proteomes" id="UP000234767">
    <property type="component" value="Unassembled WGS sequence"/>
</dbReference>
<sequence>MTYIVTFKQISEFIYTSDNNLSNLISLPFSYLYIRLSLITSIFLTLICN</sequence>
<comment type="caution">
    <text evidence="2">The sequence shown here is derived from an EMBL/GenBank/DDBJ whole genome shotgun (WGS) entry which is preliminary data.</text>
</comment>
<evidence type="ECO:0000313" key="3">
    <source>
        <dbReference type="Proteomes" id="UP000234767"/>
    </source>
</evidence>
<dbReference type="EMBL" id="PKJO01000004">
    <property type="protein sequence ID" value="PLA40525.1"/>
    <property type="molecule type" value="Genomic_DNA"/>
</dbReference>
<reference evidence="2 3" key="1">
    <citation type="submission" date="2017-12" db="EMBL/GenBank/DDBJ databases">
        <title>Phylogenetic diversity of female urinary microbiome.</title>
        <authorList>
            <person name="Thomas-White K."/>
            <person name="Wolfe A.J."/>
        </authorList>
    </citation>
    <scope>NUCLEOTIDE SEQUENCE [LARGE SCALE GENOMIC DNA]</scope>
    <source>
        <strain evidence="2 3">UMB0321</strain>
    </source>
</reference>
<organism evidence="2 3">
    <name type="scientific">Neisseria sicca</name>
    <dbReference type="NCBI Taxonomy" id="490"/>
    <lineage>
        <taxon>Bacteria</taxon>
        <taxon>Pseudomonadati</taxon>
        <taxon>Pseudomonadota</taxon>
        <taxon>Betaproteobacteria</taxon>
        <taxon>Neisseriales</taxon>
        <taxon>Neisseriaceae</taxon>
        <taxon>Neisseria</taxon>
    </lineage>
</organism>
<dbReference type="AlphaFoldDB" id="A0A2I1XD29"/>
<evidence type="ECO:0000256" key="1">
    <source>
        <dbReference type="SAM" id="Phobius"/>
    </source>
</evidence>
<keyword evidence="1" id="KW-0472">Membrane</keyword>
<gene>
    <name evidence="2" type="ORF">CYK00_04665</name>
</gene>
<protein>
    <submittedName>
        <fullName evidence="2">Transporter</fullName>
    </submittedName>
</protein>
<keyword evidence="1" id="KW-1133">Transmembrane helix</keyword>
<keyword evidence="1" id="KW-0812">Transmembrane</keyword>
<evidence type="ECO:0000313" key="2">
    <source>
        <dbReference type="EMBL" id="PLA40525.1"/>
    </source>
</evidence>
<accession>A0A2I1XD29</accession>
<proteinExistence type="predicted"/>